<reference evidence="2" key="1">
    <citation type="submission" date="2021-05" db="EMBL/GenBank/DDBJ databases">
        <authorList>
            <person name="Kaiqin L."/>
            <person name="Jian G."/>
        </authorList>
    </citation>
    <scope>NUCLEOTIDE SEQUENCE</scope>
    <source>
        <strain evidence="2">HDS5</strain>
    </source>
</reference>
<proteinExistence type="predicted"/>
<dbReference type="EMBL" id="CP074402">
    <property type="protein sequence ID" value="QVJ00312.1"/>
    <property type="molecule type" value="Genomic_DNA"/>
</dbReference>
<accession>A0A975L7Y8</accession>
<dbReference type="Proteomes" id="UP000682416">
    <property type="component" value="Chromosome"/>
</dbReference>
<dbReference type="InterPro" id="IPR002477">
    <property type="entry name" value="Peptidoglycan-bd-like"/>
</dbReference>
<dbReference type="SUPFAM" id="SSF47090">
    <property type="entry name" value="PGBD-like"/>
    <property type="match status" value="1"/>
</dbReference>
<keyword evidence="3" id="KW-1185">Reference proteome</keyword>
<dbReference type="Pfam" id="PF01471">
    <property type="entry name" value="PG_binding_1"/>
    <property type="match status" value="1"/>
</dbReference>
<dbReference type="InterPro" id="IPR036365">
    <property type="entry name" value="PGBD-like_sf"/>
</dbReference>
<dbReference type="Gene3D" id="1.10.101.10">
    <property type="entry name" value="PGBD-like superfamily/PGBD"/>
    <property type="match status" value="1"/>
</dbReference>
<dbReference type="AlphaFoldDB" id="A0A975L7Y8"/>
<evidence type="ECO:0000259" key="1">
    <source>
        <dbReference type="Pfam" id="PF01471"/>
    </source>
</evidence>
<feature type="domain" description="Peptidoglycan binding-like" evidence="1">
    <location>
        <begin position="411"/>
        <end position="470"/>
    </location>
</feature>
<evidence type="ECO:0000313" key="3">
    <source>
        <dbReference type="Proteomes" id="UP000682416"/>
    </source>
</evidence>
<dbReference type="InterPro" id="IPR036366">
    <property type="entry name" value="PGBDSf"/>
</dbReference>
<gene>
    <name evidence="2" type="ORF">KGD82_16245</name>
</gene>
<protein>
    <submittedName>
        <fullName evidence="2">Peptidoglycan-binding protein</fullName>
    </submittedName>
</protein>
<name>A0A975L7Y8_9ACTN</name>
<sequence length="517" mass="54958">MTIVVDTFPRTVTSGWGNTPSGLGWQTNGGEEEERRVVPGAARMSLPTNPGGVRSQTIVRPWGDTQILAHFRVGQLSEGAPVLVGLILRRQSSAAWYRVRVGLELDGGVSLSATRGVTQVGASVTTGVTYGAGSRLRVRARVDGHRLRARVWSASSPEPSGWQLDRTVGEDTIPAGDAGVALSAFATNSNDAPWVDFERIEITYPLLAENTLSGPVGQQVTNARLADSAQAGTVTVRHPGARAVYDDAETVRGRASIRLASGGHREETPHLRVALPTTGAWSARWYAWMPRLQDAGHGTGEVRSVAVMPSLAWVVHGTAAGNVGSRLHPPGLAAAGQVWDQETGSATALGQWVRVELRYAGGVFESRNFAGHNPSGHRGNIWNSLPDPGRTLDLTGYRWRRDRALVQWGFSGAEVRALQNELLDLGYSLGAGGANGDFDERMHNLVQLVQRDLGVTPVDGSAGPETRSAIDLALGRVPPPLWISHLAIADGAWIGPAEPDAAPPPVARLGFTVGIPI</sequence>
<dbReference type="KEGG" id="nec:KGD82_16245"/>
<evidence type="ECO:0000313" key="2">
    <source>
        <dbReference type="EMBL" id="QVJ00312.1"/>
    </source>
</evidence>
<organism evidence="2 3">
    <name type="scientific">Nocardiopsis eucommiae</name>
    <dbReference type="NCBI Taxonomy" id="2831970"/>
    <lineage>
        <taxon>Bacteria</taxon>
        <taxon>Bacillati</taxon>
        <taxon>Actinomycetota</taxon>
        <taxon>Actinomycetes</taxon>
        <taxon>Streptosporangiales</taxon>
        <taxon>Nocardiopsidaceae</taxon>
        <taxon>Nocardiopsis</taxon>
    </lineage>
</organism>